<name>A0ABS0KSY8_PSENT</name>
<evidence type="ECO:0000313" key="7">
    <source>
        <dbReference type="EMBL" id="MBG6291221.1"/>
    </source>
</evidence>
<keyword evidence="2" id="KW-0479">Metal-binding</keyword>
<evidence type="ECO:0000256" key="4">
    <source>
        <dbReference type="ARBA" id="ARBA00023002"/>
    </source>
</evidence>
<dbReference type="InterPro" id="IPR022695">
    <property type="entry name" value="Histidinol_DH_monofunct"/>
</dbReference>
<keyword evidence="4 5" id="KW-0560">Oxidoreductase</keyword>
<keyword evidence="8" id="KW-1185">Reference proteome</keyword>
<comment type="similarity">
    <text evidence="5 6">Belongs to the histidinol dehydrogenase family.</text>
</comment>
<dbReference type="EMBL" id="JADTFC010000105">
    <property type="protein sequence ID" value="MBG6291221.1"/>
    <property type="molecule type" value="Genomic_DNA"/>
</dbReference>
<dbReference type="Proteomes" id="UP000608450">
    <property type="component" value="Unassembled WGS sequence"/>
</dbReference>
<dbReference type="PIRSF" id="PIRSF000099">
    <property type="entry name" value="Histidinol_dh"/>
    <property type="match status" value="1"/>
</dbReference>
<dbReference type="PANTHER" id="PTHR21256:SF14">
    <property type="entry name" value="HISTIDINOL DEHYDROGENASE"/>
    <property type="match status" value="1"/>
</dbReference>
<dbReference type="NCBIfam" id="TIGR00069">
    <property type="entry name" value="hisD"/>
    <property type="match status" value="1"/>
</dbReference>
<dbReference type="InterPro" id="IPR016161">
    <property type="entry name" value="Ald_DH/histidinol_DH"/>
</dbReference>
<evidence type="ECO:0000256" key="2">
    <source>
        <dbReference type="ARBA" id="ARBA00022723"/>
    </source>
</evidence>
<dbReference type="RefSeq" id="WP_196913577.1">
    <property type="nucleotide sequence ID" value="NZ_CP120376.1"/>
</dbReference>
<comment type="caution">
    <text evidence="7">The sequence shown here is derived from an EMBL/GenBank/DDBJ whole genome shotgun (WGS) entry which is preliminary data.</text>
</comment>
<comment type="cofactor">
    <cofactor evidence="1">
        <name>Zn(2+)</name>
        <dbReference type="ChEBI" id="CHEBI:29105"/>
    </cofactor>
</comment>
<evidence type="ECO:0000256" key="1">
    <source>
        <dbReference type="ARBA" id="ARBA00001947"/>
    </source>
</evidence>
<dbReference type="Gene3D" id="1.20.5.1300">
    <property type="match status" value="1"/>
</dbReference>
<dbReference type="GO" id="GO:0004399">
    <property type="term" value="F:histidinol dehydrogenase activity"/>
    <property type="evidence" value="ECO:0007669"/>
    <property type="project" value="UniProtKB-EC"/>
</dbReference>
<evidence type="ECO:0000256" key="3">
    <source>
        <dbReference type="ARBA" id="ARBA00022833"/>
    </source>
</evidence>
<organism evidence="7 8">
    <name type="scientific">Pseudomonas nitroreducens</name>
    <dbReference type="NCBI Taxonomy" id="46680"/>
    <lineage>
        <taxon>Bacteria</taxon>
        <taxon>Pseudomonadati</taxon>
        <taxon>Pseudomonadota</taxon>
        <taxon>Gammaproteobacteria</taxon>
        <taxon>Pseudomonadales</taxon>
        <taxon>Pseudomonadaceae</taxon>
        <taxon>Pseudomonas</taxon>
    </lineage>
</organism>
<sequence>MPTYIKAPEPKREQESRELREMIAALMNDVQERGDAALRDYSEKFDGMRLEQFEVTAEEIEAARQACDEQLLADMRFGIERIRAFAEAQLKTLQPLEVETLPGLHLGHRLIPIQRVGAYVPGGRYPLLSTAQMSIIPAKVAGVEEIIVCTPPKVHPAVLYAAHLSGATRIFRVGGAQAIAAFTHGTESIPKVDKICGPGNMYVNEAKRQAIGSVGIDQLAGPSEIFTLADDSADPKILAADMLGQAEHDVETRVGLITTSRDVAEKTLAEVERQLTLLATREVAEQSWRKRGEIVLCDSLEEAIAYSDEVAAEHLQVHTRDPHGVGKRLRNYGSLFIGVEASVVYSDKISGTNHTLPTGGAGKYTGGVWVGTFIKVCTHQWLDQRGVEAVAPVAVRQSTREGLEGHRKAAEIRYHYDVV</sequence>
<proteinExistence type="inferred from homology"/>
<keyword evidence="3" id="KW-0862">Zinc</keyword>
<gene>
    <name evidence="7" type="primary">hisD</name>
    <name evidence="7" type="ORF">I5I61_27525</name>
</gene>
<accession>A0ABS0KSY8</accession>
<dbReference type="InterPro" id="IPR012131">
    <property type="entry name" value="Hstdl_DH"/>
</dbReference>
<reference evidence="7 8" key="1">
    <citation type="submission" date="2020-11" db="EMBL/GenBank/DDBJ databases">
        <title>Enhanced detection system for hospital associated transmission using whole genome sequencing surveillance.</title>
        <authorList>
            <person name="Harrison L.H."/>
            <person name="Van Tyne D."/>
            <person name="Marsh J.W."/>
            <person name="Griffith M.P."/>
            <person name="Snyder D.J."/>
            <person name="Cooper V.S."/>
            <person name="Mustapha M."/>
        </authorList>
    </citation>
    <scope>NUCLEOTIDE SEQUENCE [LARGE SCALE GENOMIC DNA]</scope>
    <source>
        <strain evidence="7 8">PSA00705</strain>
    </source>
</reference>
<evidence type="ECO:0000313" key="8">
    <source>
        <dbReference type="Proteomes" id="UP000608450"/>
    </source>
</evidence>
<dbReference type="CDD" id="cd06572">
    <property type="entry name" value="Histidinol_dh"/>
    <property type="match status" value="1"/>
</dbReference>
<evidence type="ECO:0000256" key="5">
    <source>
        <dbReference type="PIRNR" id="PIRNR000099"/>
    </source>
</evidence>
<dbReference type="EC" id="1.1.1.23" evidence="7"/>
<dbReference type="SUPFAM" id="SSF53720">
    <property type="entry name" value="ALDH-like"/>
    <property type="match status" value="1"/>
</dbReference>
<evidence type="ECO:0000256" key="6">
    <source>
        <dbReference type="RuleBase" id="RU004175"/>
    </source>
</evidence>
<dbReference type="PANTHER" id="PTHR21256">
    <property type="entry name" value="HISTIDINOL DEHYDROGENASE HDH"/>
    <property type="match status" value="1"/>
</dbReference>
<dbReference type="PRINTS" id="PR00083">
    <property type="entry name" value="HOLDHDRGNASE"/>
</dbReference>
<dbReference type="Pfam" id="PF00815">
    <property type="entry name" value="Histidinol_dh"/>
    <property type="match status" value="1"/>
</dbReference>
<protein>
    <submittedName>
        <fullName evidence="7">Histidinol dehydrogenase</fullName>
        <ecNumber evidence="7">1.1.1.23</ecNumber>
    </submittedName>
</protein>
<dbReference type="Gene3D" id="3.40.50.1980">
    <property type="entry name" value="Nitrogenase molybdenum iron protein domain"/>
    <property type="match status" value="2"/>
</dbReference>